<protein>
    <submittedName>
        <fullName evidence="5">AMP-binding protein</fullName>
    </submittedName>
</protein>
<keyword evidence="2" id="KW-0436">Ligase</keyword>
<dbReference type="RefSeq" id="WP_348397286.1">
    <property type="nucleotide sequence ID" value="NZ_CP136600.1"/>
</dbReference>
<evidence type="ECO:0000256" key="1">
    <source>
        <dbReference type="ARBA" id="ARBA00006432"/>
    </source>
</evidence>
<reference evidence="5 6" key="1">
    <citation type="submission" date="2023-09" db="EMBL/GenBank/DDBJ databases">
        <authorList>
            <person name="Qi X."/>
        </authorList>
    </citation>
    <scope>NUCLEOTIDE SEQUENCE [LARGE SCALE GENOMIC DNA]</scope>
    <source>
        <strain evidence="5 6">S1-1</strain>
    </source>
</reference>
<accession>A0ABZ0GRF7</accession>
<dbReference type="InterPro" id="IPR042099">
    <property type="entry name" value="ANL_N_sf"/>
</dbReference>
<evidence type="ECO:0000313" key="5">
    <source>
        <dbReference type="EMBL" id="WOH38517.1"/>
    </source>
</evidence>
<dbReference type="InterPro" id="IPR045851">
    <property type="entry name" value="AMP-bd_C_sf"/>
</dbReference>
<dbReference type="EMBL" id="CP136600">
    <property type="protein sequence ID" value="WOH38517.1"/>
    <property type="molecule type" value="Genomic_DNA"/>
</dbReference>
<dbReference type="InterPro" id="IPR000873">
    <property type="entry name" value="AMP-dep_synth/lig_dom"/>
</dbReference>
<evidence type="ECO:0000259" key="3">
    <source>
        <dbReference type="Pfam" id="PF00501"/>
    </source>
</evidence>
<organism evidence="5 6">
    <name type="scientific">Thalassotalea fonticola</name>
    <dbReference type="NCBI Taxonomy" id="3065649"/>
    <lineage>
        <taxon>Bacteria</taxon>
        <taxon>Pseudomonadati</taxon>
        <taxon>Pseudomonadota</taxon>
        <taxon>Gammaproteobacteria</taxon>
        <taxon>Alteromonadales</taxon>
        <taxon>Colwelliaceae</taxon>
        <taxon>Thalassotalea</taxon>
    </lineage>
</organism>
<dbReference type="Pfam" id="PF00501">
    <property type="entry name" value="AMP-binding"/>
    <property type="match status" value="1"/>
</dbReference>
<feature type="domain" description="AMP-binding enzyme C-terminal" evidence="4">
    <location>
        <begin position="466"/>
        <end position="541"/>
    </location>
</feature>
<dbReference type="Gene3D" id="3.40.50.12780">
    <property type="entry name" value="N-terminal domain of ligase-like"/>
    <property type="match status" value="1"/>
</dbReference>
<keyword evidence="6" id="KW-1185">Reference proteome</keyword>
<dbReference type="Pfam" id="PF13193">
    <property type="entry name" value="AMP-binding_C"/>
    <property type="match status" value="1"/>
</dbReference>
<name>A0ABZ0GRF7_9GAMM</name>
<proteinExistence type="inferred from homology"/>
<dbReference type="PANTHER" id="PTHR43201:SF5">
    <property type="entry name" value="MEDIUM-CHAIN ACYL-COA LIGASE ACSF2, MITOCHONDRIAL"/>
    <property type="match status" value="1"/>
</dbReference>
<gene>
    <name evidence="5" type="ORF">RI844_04675</name>
</gene>
<comment type="similarity">
    <text evidence="1">Belongs to the ATP-dependent AMP-binding enzyme family.</text>
</comment>
<dbReference type="NCBIfam" id="NF009233">
    <property type="entry name" value="PRK12583.1"/>
    <property type="match status" value="1"/>
</dbReference>
<dbReference type="SUPFAM" id="SSF56801">
    <property type="entry name" value="Acetyl-CoA synthetase-like"/>
    <property type="match status" value="1"/>
</dbReference>
<evidence type="ECO:0000313" key="6">
    <source>
        <dbReference type="Proteomes" id="UP001301442"/>
    </source>
</evidence>
<evidence type="ECO:0000259" key="4">
    <source>
        <dbReference type="Pfam" id="PF13193"/>
    </source>
</evidence>
<dbReference type="Gene3D" id="3.30.300.30">
    <property type="match status" value="1"/>
</dbReference>
<dbReference type="InterPro" id="IPR025110">
    <property type="entry name" value="AMP-bd_C"/>
</dbReference>
<dbReference type="PANTHER" id="PTHR43201">
    <property type="entry name" value="ACYL-COA SYNTHETASE"/>
    <property type="match status" value="1"/>
</dbReference>
<dbReference type="CDD" id="cd05917">
    <property type="entry name" value="FACL_like_2"/>
    <property type="match status" value="1"/>
</dbReference>
<dbReference type="Proteomes" id="UP001301442">
    <property type="component" value="Chromosome"/>
</dbReference>
<feature type="domain" description="AMP-dependent synthetase/ligase" evidence="3">
    <location>
        <begin position="26"/>
        <end position="416"/>
    </location>
</feature>
<evidence type="ECO:0000256" key="2">
    <source>
        <dbReference type="ARBA" id="ARBA00022598"/>
    </source>
</evidence>
<dbReference type="InterPro" id="IPR020845">
    <property type="entry name" value="AMP-binding_CS"/>
</dbReference>
<dbReference type="PROSITE" id="PS00455">
    <property type="entry name" value="AMP_BINDING"/>
    <property type="match status" value="1"/>
</dbReference>
<sequence>MTTLTQSYMTGEGSGQLLYETIGNCFDRIAKQYPDNEALVVRYQNIRWTYADLHKEVNKLATGLIALGIEPGDRVGIWGPNSYEWVLTQLATAKIGALMVCLNPAYRLYELEYALNKVECKAIISAEQFKTSEYLNMLTTLAPELKTCQPGKLKSEKLPHLTTVIRMGVEQTPGMYNFGNVCGMGSEQGKLKLAELAVELQPDDAINIQFTSGTTGNPKGATLSHNNILNNGNNTANGMQFTDKDRLCIPVPLYHCFGMVLGVLCCVTTGATMVFPAQAFDSRSTLEAVHKERCTALHGVPTMFVMELEHPDFSDYDVSSLRTGVIAGAPCPEELMNNIINKLHMESVVIGYGQTEVSPINHMTLPNDTLENRTQTVGRAIPYVEIKIVDESGRVVAIGEQGEICTRGYSVMSHYWNDKEKTADTIKNGWLYSGDLGTMDEHGYVRITGRIKDMVIRGGENIYPREIEEFLYTHPQISEVQVFGVVDEKMGEEVCAWIQLKEGETATEDDIKAFCKGQITHFKIPRYIRFVDEYPMTVTGKIRKIDMREQMAKELYG</sequence>